<gene>
    <name evidence="1" type="ORF">NCTC13443_07373</name>
</gene>
<reference evidence="1 2" key="1">
    <citation type="submission" date="2018-06" db="EMBL/GenBank/DDBJ databases">
        <authorList>
            <consortium name="Pathogen Informatics"/>
            <person name="Doyle S."/>
        </authorList>
    </citation>
    <scope>NUCLEOTIDE SEQUENCE [LARGE SCALE GENOMIC DNA]</scope>
    <source>
        <strain evidence="1 2">NCTC13443</strain>
    </source>
</reference>
<accession>A0A378CNT5</accession>
<dbReference type="EMBL" id="UGKT01000003">
    <property type="protein sequence ID" value="STV75631.1"/>
    <property type="molecule type" value="Genomic_DNA"/>
</dbReference>
<proteinExistence type="predicted"/>
<protein>
    <submittedName>
        <fullName evidence="1">Putative glutathione ABC transporter, permease protein GsiC</fullName>
    </submittedName>
</protein>
<dbReference type="AlphaFoldDB" id="A0A378CNT5"/>
<organism evidence="1 2">
    <name type="scientific">Klebsiella pneumoniae</name>
    <dbReference type="NCBI Taxonomy" id="573"/>
    <lineage>
        <taxon>Bacteria</taxon>
        <taxon>Pseudomonadati</taxon>
        <taxon>Pseudomonadota</taxon>
        <taxon>Gammaproteobacteria</taxon>
        <taxon>Enterobacterales</taxon>
        <taxon>Enterobacteriaceae</taxon>
        <taxon>Klebsiella/Raoultella group</taxon>
        <taxon>Klebsiella</taxon>
        <taxon>Klebsiella pneumoniae complex</taxon>
    </lineage>
</organism>
<dbReference type="Proteomes" id="UP000255518">
    <property type="component" value="Unassembled WGS sequence"/>
</dbReference>
<name>A0A378CNT5_KLEPN</name>
<sequence length="45" mass="5003">MLFLGKRLLHAGLILLGVTLICYLLLFMLPAIQRAKSPGAVPRRK</sequence>
<evidence type="ECO:0000313" key="2">
    <source>
        <dbReference type="Proteomes" id="UP000255518"/>
    </source>
</evidence>
<evidence type="ECO:0000313" key="1">
    <source>
        <dbReference type="EMBL" id="STV75631.1"/>
    </source>
</evidence>